<gene>
    <name evidence="4" type="ORF">B4U80_12073</name>
</gene>
<dbReference type="EMBL" id="NCKV01017487">
    <property type="protein sequence ID" value="RWS20447.1"/>
    <property type="molecule type" value="Genomic_DNA"/>
</dbReference>
<evidence type="ECO:0000313" key="5">
    <source>
        <dbReference type="Proteomes" id="UP000288716"/>
    </source>
</evidence>
<dbReference type="GO" id="GO:0006260">
    <property type="term" value="P:DNA replication"/>
    <property type="evidence" value="ECO:0007669"/>
    <property type="project" value="TreeGrafter"/>
</dbReference>
<dbReference type="Gene3D" id="2.40.50.140">
    <property type="entry name" value="Nucleic acid-binding proteins"/>
    <property type="match status" value="1"/>
</dbReference>
<dbReference type="GO" id="GO:0035861">
    <property type="term" value="C:site of double-strand break"/>
    <property type="evidence" value="ECO:0007669"/>
    <property type="project" value="TreeGrafter"/>
</dbReference>
<dbReference type="GO" id="GO:0005662">
    <property type="term" value="C:DNA replication factor A complex"/>
    <property type="evidence" value="ECO:0007669"/>
    <property type="project" value="TreeGrafter"/>
</dbReference>
<evidence type="ECO:0000256" key="1">
    <source>
        <dbReference type="ARBA" id="ARBA00004123"/>
    </source>
</evidence>
<proteinExistence type="predicted"/>
<dbReference type="PANTHER" id="PTHR13989:SF16">
    <property type="entry name" value="REPLICATION PROTEIN A2"/>
    <property type="match status" value="1"/>
</dbReference>
<keyword evidence="5" id="KW-1185">Reference proteome</keyword>
<dbReference type="VEuPathDB" id="VectorBase:LDEU011593"/>
<dbReference type="SUPFAM" id="SSF50249">
    <property type="entry name" value="Nucleic acid-binding proteins"/>
    <property type="match status" value="1"/>
</dbReference>
<evidence type="ECO:0000313" key="4">
    <source>
        <dbReference type="EMBL" id="RWS20447.1"/>
    </source>
</evidence>
<dbReference type="GO" id="GO:0003697">
    <property type="term" value="F:single-stranded DNA binding"/>
    <property type="evidence" value="ECO:0007669"/>
    <property type="project" value="TreeGrafter"/>
</dbReference>
<protein>
    <submittedName>
        <fullName evidence="4">Replication protein A 32 kDa subunit-like protein</fullName>
    </submittedName>
</protein>
<evidence type="ECO:0000256" key="2">
    <source>
        <dbReference type="ARBA" id="ARBA00023125"/>
    </source>
</evidence>
<dbReference type="AlphaFoldDB" id="A0A443RYJ9"/>
<dbReference type="PANTHER" id="PTHR13989">
    <property type="entry name" value="REPLICATION PROTEIN A-RELATED"/>
    <property type="match status" value="1"/>
</dbReference>
<dbReference type="STRING" id="299467.A0A443RYJ9"/>
<dbReference type="GO" id="GO:0000781">
    <property type="term" value="C:chromosome, telomeric region"/>
    <property type="evidence" value="ECO:0007669"/>
    <property type="project" value="TreeGrafter"/>
</dbReference>
<evidence type="ECO:0000256" key="3">
    <source>
        <dbReference type="ARBA" id="ARBA00023242"/>
    </source>
</evidence>
<organism evidence="4 5">
    <name type="scientific">Leptotrombidium deliense</name>
    <dbReference type="NCBI Taxonomy" id="299467"/>
    <lineage>
        <taxon>Eukaryota</taxon>
        <taxon>Metazoa</taxon>
        <taxon>Ecdysozoa</taxon>
        <taxon>Arthropoda</taxon>
        <taxon>Chelicerata</taxon>
        <taxon>Arachnida</taxon>
        <taxon>Acari</taxon>
        <taxon>Acariformes</taxon>
        <taxon>Trombidiformes</taxon>
        <taxon>Prostigmata</taxon>
        <taxon>Anystina</taxon>
        <taxon>Parasitengona</taxon>
        <taxon>Trombiculoidea</taxon>
        <taxon>Trombiculidae</taxon>
        <taxon>Leptotrombidium</taxon>
    </lineage>
</organism>
<dbReference type="OrthoDB" id="25571at2759"/>
<comment type="caution">
    <text evidence="4">The sequence shown here is derived from an EMBL/GenBank/DDBJ whole genome shotgun (WGS) entry which is preliminary data.</text>
</comment>
<dbReference type="GO" id="GO:0006289">
    <property type="term" value="P:nucleotide-excision repair"/>
    <property type="evidence" value="ECO:0007669"/>
    <property type="project" value="TreeGrafter"/>
</dbReference>
<reference evidence="4 5" key="1">
    <citation type="journal article" date="2018" name="Gigascience">
        <title>Genomes of trombidid mites reveal novel predicted allergens and laterally-transferred genes associated with secondary metabolism.</title>
        <authorList>
            <person name="Dong X."/>
            <person name="Chaisiri K."/>
            <person name="Xia D."/>
            <person name="Armstrong S.D."/>
            <person name="Fang Y."/>
            <person name="Donnelly M.J."/>
            <person name="Kadowaki T."/>
            <person name="McGarry J.W."/>
            <person name="Darby A.C."/>
            <person name="Makepeace B.L."/>
        </authorList>
    </citation>
    <scope>NUCLEOTIDE SEQUENCE [LARGE SCALE GENOMIC DNA]</scope>
    <source>
        <strain evidence="4">UoL-UT</strain>
    </source>
</reference>
<sequence>MFDDTDMFDDSGAGFMEIDANTADQSEIKAPTERTTRILVAVNIEMLKKYHTLEHGFIIHDQEVYAVTIVGQVESVSHQMSFSSFMLRDDCGLAIEVKLWIDQERYDIATAAPSIVENAMVRVNGQVRSKEGQVYISAFKVITVEEINEISNHNLEVMYHYKTMKSMKQKPILILTNIPEVDDHEVISGAVARLNKGP</sequence>
<comment type="subcellular location">
    <subcellularLocation>
        <location evidence="1">Nucleus</location>
    </subcellularLocation>
</comment>
<dbReference type="Proteomes" id="UP000288716">
    <property type="component" value="Unassembled WGS sequence"/>
</dbReference>
<dbReference type="InterPro" id="IPR012340">
    <property type="entry name" value="NA-bd_OB-fold"/>
</dbReference>
<keyword evidence="2" id="KW-0238">DNA-binding</keyword>
<name>A0A443RYJ9_9ACAR</name>
<dbReference type="GO" id="GO:0000724">
    <property type="term" value="P:double-strand break repair via homologous recombination"/>
    <property type="evidence" value="ECO:0007669"/>
    <property type="project" value="TreeGrafter"/>
</dbReference>
<keyword evidence="3" id="KW-0539">Nucleus</keyword>
<accession>A0A443RYJ9</accession>
<dbReference type="InterPro" id="IPR040260">
    <property type="entry name" value="RFA2-like"/>
</dbReference>